<organism evidence="3 4">
    <name type="scientific">Peribacillus butanolivorans</name>
    <dbReference type="NCBI Taxonomy" id="421767"/>
    <lineage>
        <taxon>Bacteria</taxon>
        <taxon>Bacillati</taxon>
        <taxon>Bacillota</taxon>
        <taxon>Bacilli</taxon>
        <taxon>Bacillales</taxon>
        <taxon>Bacillaceae</taxon>
        <taxon>Peribacillus</taxon>
    </lineage>
</organism>
<keyword evidence="5" id="KW-1185">Reference proteome</keyword>
<evidence type="ECO:0000313" key="4">
    <source>
        <dbReference type="Proteomes" id="UP000220106"/>
    </source>
</evidence>
<evidence type="ECO:0000313" key="2">
    <source>
        <dbReference type="EMBL" id="AXN41528.1"/>
    </source>
</evidence>
<feature type="transmembrane region" description="Helical" evidence="1">
    <location>
        <begin position="12"/>
        <end position="28"/>
    </location>
</feature>
<dbReference type="Proteomes" id="UP000260457">
    <property type="component" value="Chromosome"/>
</dbReference>
<keyword evidence="1" id="KW-0472">Membrane</keyword>
<proteinExistence type="predicted"/>
<keyword evidence="1" id="KW-0812">Transmembrane</keyword>
<protein>
    <recommendedName>
        <fullName evidence="6">DUF3995 domain-containing protein</fullName>
    </recommendedName>
</protein>
<evidence type="ECO:0000313" key="3">
    <source>
        <dbReference type="EMBL" id="PEJ23520.1"/>
    </source>
</evidence>
<dbReference type="EMBL" id="CP030926">
    <property type="protein sequence ID" value="AXN41528.1"/>
    <property type="molecule type" value="Genomic_DNA"/>
</dbReference>
<feature type="transmembrane region" description="Helical" evidence="1">
    <location>
        <begin position="49"/>
        <end position="68"/>
    </location>
</feature>
<dbReference type="KEGG" id="pbut:DTO10_26300"/>
<sequence>MGSERYIKNTPMLLLFAFLFIGIFGFWLRKRILSFEFKNKRKLFFLLGNYELIGGVLIGIGLLFIVIFL</sequence>
<dbReference type="Proteomes" id="UP000220106">
    <property type="component" value="Unassembled WGS sequence"/>
</dbReference>
<name>A0AAX0RW99_9BACI</name>
<reference evidence="3 4" key="1">
    <citation type="submission" date="2017-09" db="EMBL/GenBank/DDBJ databases">
        <title>Large-scale bioinformatics analysis of Bacillus genomes uncovers conserved roles of natural products in bacterial physiology.</title>
        <authorList>
            <consortium name="Agbiome Team Llc"/>
            <person name="Bleich R.M."/>
            <person name="Kirk G.J."/>
            <person name="Santa Maria K.C."/>
            <person name="Allen S.E."/>
            <person name="Farag S."/>
            <person name="Shank E.A."/>
            <person name="Bowers A."/>
        </authorList>
    </citation>
    <scope>NUCLEOTIDE SEQUENCE [LARGE SCALE GENOMIC DNA]</scope>
    <source>
        <strain evidence="3 4">AFS003229</strain>
    </source>
</reference>
<keyword evidence="1" id="KW-1133">Transmembrane helix</keyword>
<dbReference type="EMBL" id="NUEQ01000147">
    <property type="protein sequence ID" value="PEJ23520.1"/>
    <property type="molecule type" value="Genomic_DNA"/>
</dbReference>
<reference evidence="2 5" key="2">
    <citation type="submission" date="2018-07" db="EMBL/GenBank/DDBJ databases">
        <title>The molecular basis for the intramolecular migration of carboxyl group in the catabolism of para-hydroxybenzoate via gentisate.</title>
        <authorList>
            <person name="Zhao H."/>
            <person name="Xu Y."/>
            <person name="Lin S."/>
            <person name="Spain J.C."/>
            <person name="Zhou N.-Y."/>
        </authorList>
    </citation>
    <scope>NUCLEOTIDE SEQUENCE [LARGE SCALE GENOMIC DNA]</scope>
    <source>
        <strain evidence="2 5">PHB-7a</strain>
    </source>
</reference>
<dbReference type="AlphaFoldDB" id="A0AAX0RW99"/>
<evidence type="ECO:0000256" key="1">
    <source>
        <dbReference type="SAM" id="Phobius"/>
    </source>
</evidence>
<accession>A0AAX0RW99</accession>
<evidence type="ECO:0008006" key="6">
    <source>
        <dbReference type="Google" id="ProtNLM"/>
    </source>
</evidence>
<gene>
    <name evidence="3" type="ORF">CN689_28040</name>
    <name evidence="2" type="ORF">DTO10_26300</name>
</gene>
<evidence type="ECO:0000313" key="5">
    <source>
        <dbReference type="Proteomes" id="UP000260457"/>
    </source>
</evidence>